<feature type="domain" description="ABC transmembrane type-1" evidence="13">
    <location>
        <begin position="20"/>
        <end position="299"/>
    </location>
</feature>
<evidence type="ECO:0000256" key="7">
    <source>
        <dbReference type="ARBA" id="ARBA00022840"/>
    </source>
</evidence>
<evidence type="ECO:0000259" key="12">
    <source>
        <dbReference type="PROSITE" id="PS50893"/>
    </source>
</evidence>
<evidence type="ECO:0000256" key="10">
    <source>
        <dbReference type="ARBA" id="ARBA00023455"/>
    </source>
</evidence>
<protein>
    <submittedName>
        <fullName evidence="14">Multidrug ABC transporter ATP-binding protein</fullName>
    </submittedName>
</protein>
<keyword evidence="9 11" id="KW-0472">Membrane</keyword>
<dbReference type="InterPro" id="IPR036640">
    <property type="entry name" value="ABC1_TM_sf"/>
</dbReference>
<keyword evidence="4" id="KW-0997">Cell inner membrane</keyword>
<dbReference type="Gene3D" id="1.20.1560.10">
    <property type="entry name" value="ABC transporter type 1, transmembrane domain"/>
    <property type="match status" value="1"/>
</dbReference>
<dbReference type="FunFam" id="3.40.50.300:FF:000221">
    <property type="entry name" value="Multidrug ABC transporter ATP-binding protein"/>
    <property type="match status" value="1"/>
</dbReference>
<name>A0A291RPS7_9NOCA</name>
<organism evidence="14 15">
    <name type="scientific">Nocardia terpenica</name>
    <dbReference type="NCBI Taxonomy" id="455432"/>
    <lineage>
        <taxon>Bacteria</taxon>
        <taxon>Bacillati</taxon>
        <taxon>Actinomycetota</taxon>
        <taxon>Actinomycetes</taxon>
        <taxon>Mycobacteriales</taxon>
        <taxon>Nocardiaceae</taxon>
        <taxon>Nocardia</taxon>
    </lineage>
</organism>
<dbReference type="GO" id="GO:0005524">
    <property type="term" value="F:ATP binding"/>
    <property type="evidence" value="ECO:0007669"/>
    <property type="project" value="UniProtKB-KW"/>
</dbReference>
<evidence type="ECO:0000313" key="15">
    <source>
        <dbReference type="Proteomes" id="UP000221961"/>
    </source>
</evidence>
<evidence type="ECO:0000256" key="4">
    <source>
        <dbReference type="ARBA" id="ARBA00022519"/>
    </source>
</evidence>
<dbReference type="SUPFAM" id="SSF90123">
    <property type="entry name" value="ABC transporter transmembrane region"/>
    <property type="match status" value="1"/>
</dbReference>
<dbReference type="PROSITE" id="PS50929">
    <property type="entry name" value="ABC_TM1F"/>
    <property type="match status" value="1"/>
</dbReference>
<evidence type="ECO:0000256" key="5">
    <source>
        <dbReference type="ARBA" id="ARBA00022692"/>
    </source>
</evidence>
<dbReference type="AlphaFoldDB" id="A0A291RPS7"/>
<dbReference type="PANTHER" id="PTHR43394:SF1">
    <property type="entry name" value="ATP-BINDING CASSETTE SUB-FAMILY B MEMBER 10, MITOCHONDRIAL"/>
    <property type="match status" value="1"/>
</dbReference>
<dbReference type="GO" id="GO:0005886">
    <property type="term" value="C:plasma membrane"/>
    <property type="evidence" value="ECO:0007669"/>
    <property type="project" value="UniProtKB-SubCell"/>
</dbReference>
<evidence type="ECO:0000256" key="8">
    <source>
        <dbReference type="ARBA" id="ARBA00022989"/>
    </source>
</evidence>
<dbReference type="Gene3D" id="3.40.50.300">
    <property type="entry name" value="P-loop containing nucleotide triphosphate hydrolases"/>
    <property type="match status" value="1"/>
</dbReference>
<keyword evidence="8 11" id="KW-1133">Transmembrane helix</keyword>
<dbReference type="KEGG" id="ntp:CRH09_27305"/>
<comment type="subcellular location">
    <subcellularLocation>
        <location evidence="1">Cell inner membrane</location>
        <topology evidence="1">Multi-pass membrane protein</topology>
    </subcellularLocation>
</comment>
<gene>
    <name evidence="14" type="ORF">CRH09_27305</name>
</gene>
<keyword evidence="3" id="KW-1003">Cell membrane</keyword>
<dbReference type="GO" id="GO:0015421">
    <property type="term" value="F:ABC-type oligopeptide transporter activity"/>
    <property type="evidence" value="ECO:0007669"/>
    <property type="project" value="TreeGrafter"/>
</dbReference>
<feature type="transmembrane region" description="Helical" evidence="11">
    <location>
        <begin position="57"/>
        <end position="78"/>
    </location>
</feature>
<evidence type="ECO:0000256" key="11">
    <source>
        <dbReference type="SAM" id="Phobius"/>
    </source>
</evidence>
<evidence type="ECO:0000256" key="3">
    <source>
        <dbReference type="ARBA" id="ARBA00022475"/>
    </source>
</evidence>
<accession>A0A291RPS7</accession>
<dbReference type="Proteomes" id="UP000221961">
    <property type="component" value="Chromosome"/>
</dbReference>
<dbReference type="Pfam" id="PF00664">
    <property type="entry name" value="ABC_membrane"/>
    <property type="match status" value="1"/>
</dbReference>
<evidence type="ECO:0000256" key="6">
    <source>
        <dbReference type="ARBA" id="ARBA00022741"/>
    </source>
</evidence>
<dbReference type="InterPro" id="IPR003439">
    <property type="entry name" value="ABC_transporter-like_ATP-bd"/>
</dbReference>
<comment type="similarity">
    <text evidence="10">Belongs to the ABC transporter superfamily. Siderophore-Fe(3+) uptake transporter (SIUT) (TC 3.A.1.21) family.</text>
</comment>
<keyword evidence="2" id="KW-0813">Transport</keyword>
<keyword evidence="7 14" id="KW-0067">ATP-binding</keyword>
<dbReference type="InterPro" id="IPR003593">
    <property type="entry name" value="AAA+_ATPase"/>
</dbReference>
<keyword evidence="5 11" id="KW-0812">Transmembrane</keyword>
<feature type="transmembrane region" description="Helical" evidence="11">
    <location>
        <begin position="131"/>
        <end position="150"/>
    </location>
</feature>
<dbReference type="GO" id="GO:0016887">
    <property type="term" value="F:ATP hydrolysis activity"/>
    <property type="evidence" value="ECO:0007669"/>
    <property type="project" value="InterPro"/>
</dbReference>
<dbReference type="InterPro" id="IPR027417">
    <property type="entry name" value="P-loop_NTPase"/>
</dbReference>
<keyword evidence="6" id="KW-0547">Nucleotide-binding</keyword>
<dbReference type="InterPro" id="IPR017871">
    <property type="entry name" value="ABC_transporter-like_CS"/>
</dbReference>
<evidence type="ECO:0000256" key="2">
    <source>
        <dbReference type="ARBA" id="ARBA00022448"/>
    </source>
</evidence>
<dbReference type="CDD" id="cd18551">
    <property type="entry name" value="ABC_6TM_LmrA_like"/>
    <property type="match status" value="1"/>
</dbReference>
<dbReference type="EMBL" id="CP023778">
    <property type="protein sequence ID" value="ATL69335.1"/>
    <property type="molecule type" value="Genomic_DNA"/>
</dbReference>
<feature type="transmembrane region" description="Helical" evidence="11">
    <location>
        <begin position="287"/>
        <end position="304"/>
    </location>
</feature>
<evidence type="ECO:0000313" key="14">
    <source>
        <dbReference type="EMBL" id="ATL69335.1"/>
    </source>
</evidence>
<evidence type="ECO:0000259" key="13">
    <source>
        <dbReference type="PROSITE" id="PS50929"/>
    </source>
</evidence>
<feature type="transmembrane region" description="Helical" evidence="11">
    <location>
        <begin position="156"/>
        <end position="178"/>
    </location>
</feature>
<proteinExistence type="inferred from homology"/>
<sequence>MRGGSEQMWSYVRDGRLVLVLLLFLQFASQSAALVQPLVINKVLGALQSGESLRTPVVLMAVAALSSIVLSMVAKYALERFGHRLTLGIRLDLVSRILRARVPDLENCSTGDTLSRFAGDTTLLQGALSSAMVNILAAPLALAVACVLMSTIDPLMLLVVLMMLVPAAVADWFCWKLLYRRTGRLQDRLGHMMGALQRVMVSFRTVKAFAVEDREEGVLRGYAEQAYRTGIEAARIEAVADGIAKVSIELVFLVALVLGIARVSAGALTVPELVAFLLYVVYLRNPISLFGGAASVLAAGLAAIRRIEQIRCLSAEVSETDTADGASPHPPGVRLEGVGFTYGGRRILTDVSFEAHRGLTLLVGPSGAGKTTVLSLIERFHEVERGRILLDRTDIRRYSRRHLRHRIAYVEQDAALLGDTLRAALRYGAPDAGTTDVMAALRAVDLHEWIDSLPQGLDTPVGERGIAMSGGQRQRIAVARALLRKADVLILDEATSQLDGRTERKLFRTIVGEARIRTVIAVTHRLSVAKDARQIVVLDQGRVHAIGPHHQLLQTSELYRQLTAGTAENVPRHPPTVVPNFS</sequence>
<feature type="domain" description="ABC transporter" evidence="12">
    <location>
        <begin position="333"/>
        <end position="565"/>
    </location>
</feature>
<dbReference type="SUPFAM" id="SSF52540">
    <property type="entry name" value="P-loop containing nucleoside triphosphate hydrolases"/>
    <property type="match status" value="1"/>
</dbReference>
<dbReference type="PROSITE" id="PS50893">
    <property type="entry name" value="ABC_TRANSPORTER_2"/>
    <property type="match status" value="1"/>
</dbReference>
<dbReference type="PANTHER" id="PTHR43394">
    <property type="entry name" value="ATP-DEPENDENT PERMEASE MDL1, MITOCHONDRIAL"/>
    <property type="match status" value="1"/>
</dbReference>
<reference evidence="14 15" key="1">
    <citation type="submission" date="2017-10" db="EMBL/GenBank/DDBJ databases">
        <title>Comparative genomics between pathogenic Norcardia.</title>
        <authorList>
            <person name="Zeng L."/>
        </authorList>
    </citation>
    <scope>NUCLEOTIDE SEQUENCE [LARGE SCALE GENOMIC DNA]</scope>
    <source>
        <strain evidence="14 15">NC_YFY_NT001</strain>
    </source>
</reference>
<dbReference type="Pfam" id="PF00005">
    <property type="entry name" value="ABC_tran"/>
    <property type="match status" value="1"/>
</dbReference>
<evidence type="ECO:0000256" key="9">
    <source>
        <dbReference type="ARBA" id="ARBA00023136"/>
    </source>
</evidence>
<evidence type="ECO:0000256" key="1">
    <source>
        <dbReference type="ARBA" id="ARBA00004429"/>
    </source>
</evidence>
<dbReference type="SMART" id="SM00382">
    <property type="entry name" value="AAA"/>
    <property type="match status" value="1"/>
</dbReference>
<dbReference type="InterPro" id="IPR011527">
    <property type="entry name" value="ABC1_TM_dom"/>
</dbReference>
<feature type="transmembrane region" description="Helical" evidence="11">
    <location>
        <begin position="250"/>
        <end position="281"/>
    </location>
</feature>
<dbReference type="InterPro" id="IPR039421">
    <property type="entry name" value="Type_1_exporter"/>
</dbReference>
<dbReference type="PROSITE" id="PS00211">
    <property type="entry name" value="ABC_TRANSPORTER_1"/>
    <property type="match status" value="1"/>
</dbReference>